<feature type="region of interest" description="Disordered" evidence="10">
    <location>
        <begin position="114"/>
        <end position="133"/>
    </location>
</feature>
<protein>
    <recommendedName>
        <fullName evidence="9">Transporter</fullName>
    </recommendedName>
</protein>
<feature type="binding site" evidence="8">
    <location>
        <position position="467"/>
    </location>
    <ligand>
        <name>Na(+)</name>
        <dbReference type="ChEBI" id="CHEBI:29101"/>
        <label>1</label>
    </ligand>
</feature>
<evidence type="ECO:0000256" key="1">
    <source>
        <dbReference type="ARBA" id="ARBA00004141"/>
    </source>
</evidence>
<sequence length="587" mass="64022">MEATTTASAVTATTMSKEDDDIKVNFKGNERNLIRLSKTVSTPTALNLEFLKKSSPTPNLGLIGKQSSVNFRHSLLYDSGAESCDNDDQIRLIRTPSVRSHKFIIIPASTPLGTTQQQLSPTKSTPSLTGLQKLPPTQQHIRIADQRTKQASNPNLTNIDQRTAISIATTPTETLSIQSPLTLITTTAPGIKQRYTYNKPQTSFITPTLSLPGADIIHQTNGYEVGAATTATSTAYNTKANTSVKFTIEDCESDNAAATDTIIATTTDTVVVDALNYTIIPAISSIYSANYFTLTPASTTTLSSSPTSTRTTVRPASALLTSNTTNTLAPGIGLFSRYDRNSSMRSVVSAFTPDSNELTVHSLIQPSSSSCGGGKDLNTNSYLLRDNIVNQIFSDVTSVRSLASIGIGSTDGRRLVIRKVPQTPNELLNFATPPSPHFMDTSDETANLKPRKQKWGNKMQFVLACIGYSVGLGNVWRFPYMCYKSGGGVFLVPYCIILIICSIPLLFMELSIGQYTGRGPIGALGQLCPLFKGKLNIFLHFYHQLTKSFYVKRIVFEICLVVASKYLITLNMIRILTIVTINRFYQH</sequence>
<feature type="binding site" evidence="8">
    <location>
        <position position="470"/>
    </location>
    <ligand>
        <name>Na(+)</name>
        <dbReference type="ChEBI" id="CHEBI:29101"/>
        <label>1</label>
    </ligand>
</feature>
<dbReference type="GO" id="GO:0005886">
    <property type="term" value="C:plasma membrane"/>
    <property type="evidence" value="ECO:0007669"/>
    <property type="project" value="TreeGrafter"/>
</dbReference>
<dbReference type="GO" id="GO:0089718">
    <property type="term" value="P:amino acid import across plasma membrane"/>
    <property type="evidence" value="ECO:0007669"/>
    <property type="project" value="TreeGrafter"/>
</dbReference>
<keyword evidence="7 11" id="KW-0472">Membrane</keyword>
<evidence type="ECO:0000256" key="11">
    <source>
        <dbReference type="SAM" id="Phobius"/>
    </source>
</evidence>
<dbReference type="Pfam" id="PF00209">
    <property type="entry name" value="SNF"/>
    <property type="match status" value="1"/>
</dbReference>
<feature type="transmembrane region" description="Helical" evidence="11">
    <location>
        <begin position="488"/>
        <end position="508"/>
    </location>
</feature>
<evidence type="ECO:0000313" key="12">
    <source>
        <dbReference type="EnsemblMetazoa" id="GBRI023134-PA"/>
    </source>
</evidence>
<evidence type="ECO:0000256" key="9">
    <source>
        <dbReference type="RuleBase" id="RU003732"/>
    </source>
</evidence>
<comment type="similarity">
    <text evidence="2 9">Belongs to the sodium:neurotransmitter symporter (SNF) (TC 2.A.22) family.</text>
</comment>
<evidence type="ECO:0000256" key="3">
    <source>
        <dbReference type="ARBA" id="ARBA00022448"/>
    </source>
</evidence>
<reference evidence="13" key="1">
    <citation type="submission" date="2014-03" db="EMBL/GenBank/DDBJ databases">
        <authorList>
            <person name="Aksoy S."/>
            <person name="Warren W."/>
            <person name="Wilson R.K."/>
        </authorList>
    </citation>
    <scope>NUCLEOTIDE SEQUENCE [LARGE SCALE GENOMIC DNA]</scope>
    <source>
        <strain evidence="13">IAEA</strain>
    </source>
</reference>
<evidence type="ECO:0000256" key="5">
    <source>
        <dbReference type="ARBA" id="ARBA00022847"/>
    </source>
</evidence>
<dbReference type="STRING" id="37001.A0A1A9WKP3"/>
<dbReference type="PROSITE" id="PS50267">
    <property type="entry name" value="NA_NEUROTRAN_SYMP_3"/>
    <property type="match status" value="1"/>
</dbReference>
<accession>A0A1A9WKP3</accession>
<keyword evidence="3 9" id="KW-0813">Transport</keyword>
<evidence type="ECO:0000256" key="2">
    <source>
        <dbReference type="ARBA" id="ARBA00006459"/>
    </source>
</evidence>
<proteinExistence type="inferred from homology"/>
<feature type="transmembrane region" description="Helical" evidence="11">
    <location>
        <begin position="459"/>
        <end position="476"/>
    </location>
</feature>
<dbReference type="SUPFAM" id="SSF161070">
    <property type="entry name" value="SNF-like"/>
    <property type="match status" value="1"/>
</dbReference>
<evidence type="ECO:0000256" key="8">
    <source>
        <dbReference type="PIRSR" id="PIRSR600175-1"/>
    </source>
</evidence>
<reference evidence="12" key="2">
    <citation type="submission" date="2020-05" db="UniProtKB">
        <authorList>
            <consortium name="EnsemblMetazoa"/>
        </authorList>
    </citation>
    <scope>IDENTIFICATION</scope>
    <source>
        <strain evidence="12">IAEA</strain>
    </source>
</reference>
<dbReference type="EnsemblMetazoa" id="GBRI023134-RA">
    <property type="protein sequence ID" value="GBRI023134-PA"/>
    <property type="gene ID" value="GBRI023134"/>
</dbReference>
<dbReference type="GO" id="GO:0046872">
    <property type="term" value="F:metal ion binding"/>
    <property type="evidence" value="ECO:0007669"/>
    <property type="project" value="UniProtKB-KW"/>
</dbReference>
<keyword evidence="13" id="KW-1185">Reference proteome</keyword>
<dbReference type="AlphaFoldDB" id="A0A1A9WKP3"/>
<dbReference type="InterPro" id="IPR000175">
    <property type="entry name" value="Na/ntran_symport"/>
</dbReference>
<keyword evidence="6 11" id="KW-1133">Transmembrane helix</keyword>
<dbReference type="InterPro" id="IPR037272">
    <property type="entry name" value="SNS_sf"/>
</dbReference>
<feature type="binding site" evidence="8">
    <location>
        <position position="474"/>
    </location>
    <ligand>
        <name>Na(+)</name>
        <dbReference type="ChEBI" id="CHEBI:29101"/>
        <label>1</label>
    </ligand>
</feature>
<dbReference type="Proteomes" id="UP000091820">
    <property type="component" value="Unassembled WGS sequence"/>
</dbReference>
<keyword evidence="4 9" id="KW-0812">Transmembrane</keyword>
<name>A0A1A9WKP3_9MUSC</name>
<evidence type="ECO:0000256" key="4">
    <source>
        <dbReference type="ARBA" id="ARBA00022692"/>
    </source>
</evidence>
<evidence type="ECO:0000256" key="10">
    <source>
        <dbReference type="SAM" id="MobiDB-lite"/>
    </source>
</evidence>
<dbReference type="PANTHER" id="PTHR11616">
    <property type="entry name" value="SODIUM/CHLORIDE DEPENDENT TRANSPORTER"/>
    <property type="match status" value="1"/>
</dbReference>
<dbReference type="PANTHER" id="PTHR11616:SF303">
    <property type="entry name" value="SODIUM- AND CHLORIDE-DEPENDENT GABA TRANSPORTER INE"/>
    <property type="match status" value="1"/>
</dbReference>
<dbReference type="PRINTS" id="PR00176">
    <property type="entry name" value="NANEUSMPORT"/>
</dbReference>
<dbReference type="GO" id="GO:0005283">
    <property type="term" value="F:amino acid:sodium symporter activity"/>
    <property type="evidence" value="ECO:0007669"/>
    <property type="project" value="TreeGrafter"/>
</dbReference>
<keyword evidence="5 9" id="KW-0769">Symport</keyword>
<keyword evidence="8" id="KW-0915">Sodium</keyword>
<evidence type="ECO:0000256" key="7">
    <source>
        <dbReference type="ARBA" id="ARBA00023136"/>
    </source>
</evidence>
<comment type="subcellular location">
    <subcellularLocation>
        <location evidence="1">Membrane</location>
        <topology evidence="1">Multi-pass membrane protein</topology>
    </subcellularLocation>
</comment>
<evidence type="ECO:0000313" key="13">
    <source>
        <dbReference type="Proteomes" id="UP000091820"/>
    </source>
</evidence>
<feature type="transmembrane region" description="Helical" evidence="11">
    <location>
        <begin position="554"/>
        <end position="581"/>
    </location>
</feature>
<dbReference type="VEuPathDB" id="VectorBase:GBRI023134"/>
<organism evidence="12 13">
    <name type="scientific">Glossina brevipalpis</name>
    <dbReference type="NCBI Taxonomy" id="37001"/>
    <lineage>
        <taxon>Eukaryota</taxon>
        <taxon>Metazoa</taxon>
        <taxon>Ecdysozoa</taxon>
        <taxon>Arthropoda</taxon>
        <taxon>Hexapoda</taxon>
        <taxon>Insecta</taxon>
        <taxon>Pterygota</taxon>
        <taxon>Neoptera</taxon>
        <taxon>Endopterygota</taxon>
        <taxon>Diptera</taxon>
        <taxon>Brachycera</taxon>
        <taxon>Muscomorpha</taxon>
        <taxon>Hippoboscoidea</taxon>
        <taxon>Glossinidae</taxon>
        <taxon>Glossina</taxon>
    </lineage>
</organism>
<keyword evidence="8" id="KW-0479">Metal-binding</keyword>
<evidence type="ECO:0000256" key="6">
    <source>
        <dbReference type="ARBA" id="ARBA00022989"/>
    </source>
</evidence>
<dbReference type="PROSITE" id="PS00610">
    <property type="entry name" value="NA_NEUROTRAN_SYMP_1"/>
    <property type="match status" value="1"/>
</dbReference>